<dbReference type="AlphaFoldDB" id="A0A0A9CZZ9"/>
<organism evidence="1">
    <name type="scientific">Arundo donax</name>
    <name type="common">Giant reed</name>
    <name type="synonym">Donax arundinaceus</name>
    <dbReference type="NCBI Taxonomy" id="35708"/>
    <lineage>
        <taxon>Eukaryota</taxon>
        <taxon>Viridiplantae</taxon>
        <taxon>Streptophyta</taxon>
        <taxon>Embryophyta</taxon>
        <taxon>Tracheophyta</taxon>
        <taxon>Spermatophyta</taxon>
        <taxon>Magnoliopsida</taxon>
        <taxon>Liliopsida</taxon>
        <taxon>Poales</taxon>
        <taxon>Poaceae</taxon>
        <taxon>PACMAD clade</taxon>
        <taxon>Arundinoideae</taxon>
        <taxon>Arundineae</taxon>
        <taxon>Arundo</taxon>
    </lineage>
</organism>
<sequence length="70" mass="7730">MMQRLPIKGKRFGANSEMERPCSHLSCQKKGVCAIANTGGYGSKEEGSHVVIHLHLKACPRLIRLCLLEP</sequence>
<proteinExistence type="predicted"/>
<dbReference type="EMBL" id="GBRH01216779">
    <property type="protein sequence ID" value="JAD81116.1"/>
    <property type="molecule type" value="Transcribed_RNA"/>
</dbReference>
<accession>A0A0A9CZZ9</accession>
<evidence type="ECO:0000313" key="1">
    <source>
        <dbReference type="EMBL" id="JAD81116.1"/>
    </source>
</evidence>
<protein>
    <submittedName>
        <fullName evidence="1">Uncharacterized protein</fullName>
    </submittedName>
</protein>
<name>A0A0A9CZZ9_ARUDO</name>
<reference evidence="1" key="2">
    <citation type="journal article" date="2015" name="Data Brief">
        <title>Shoot transcriptome of the giant reed, Arundo donax.</title>
        <authorList>
            <person name="Barrero R.A."/>
            <person name="Guerrero F.D."/>
            <person name="Moolhuijzen P."/>
            <person name="Goolsby J.A."/>
            <person name="Tidwell J."/>
            <person name="Bellgard S.E."/>
            <person name="Bellgard M.I."/>
        </authorList>
    </citation>
    <scope>NUCLEOTIDE SEQUENCE</scope>
    <source>
        <tissue evidence="1">Shoot tissue taken approximately 20 cm above the soil surface</tissue>
    </source>
</reference>
<reference evidence="1" key="1">
    <citation type="submission" date="2014-09" db="EMBL/GenBank/DDBJ databases">
        <authorList>
            <person name="Magalhaes I.L.F."/>
            <person name="Oliveira U."/>
            <person name="Santos F.R."/>
            <person name="Vidigal T.H.D.A."/>
            <person name="Brescovit A.D."/>
            <person name="Santos A.J."/>
        </authorList>
    </citation>
    <scope>NUCLEOTIDE SEQUENCE</scope>
    <source>
        <tissue evidence="1">Shoot tissue taken approximately 20 cm above the soil surface</tissue>
    </source>
</reference>